<evidence type="ECO:0000256" key="1">
    <source>
        <dbReference type="SAM" id="Phobius"/>
    </source>
</evidence>
<keyword evidence="1" id="KW-0812">Transmembrane</keyword>
<feature type="transmembrane region" description="Helical" evidence="1">
    <location>
        <begin position="257"/>
        <end position="285"/>
    </location>
</feature>
<dbReference type="RefSeq" id="WP_344968310.1">
    <property type="nucleotide sequence ID" value="NZ_BAABDD010000004.1"/>
</dbReference>
<keyword evidence="1" id="KW-0472">Membrane</keyword>
<keyword evidence="1" id="KW-1133">Transmembrane helix</keyword>
<keyword evidence="3" id="KW-1185">Reference proteome</keyword>
<reference evidence="3" key="1">
    <citation type="journal article" date="2019" name="Int. J. Syst. Evol. Microbiol.">
        <title>The Global Catalogue of Microorganisms (GCM) 10K type strain sequencing project: providing services to taxonomists for standard genome sequencing and annotation.</title>
        <authorList>
            <consortium name="The Broad Institute Genomics Platform"/>
            <consortium name="The Broad Institute Genome Sequencing Center for Infectious Disease"/>
            <person name="Wu L."/>
            <person name="Ma J."/>
        </authorList>
    </citation>
    <scope>NUCLEOTIDE SEQUENCE [LARGE SCALE GENOMIC DNA]</scope>
    <source>
        <strain evidence="3">JCM 17137</strain>
    </source>
</reference>
<organism evidence="2 3">
    <name type="scientific">Salinactinospora qingdaonensis</name>
    <dbReference type="NCBI Taxonomy" id="702744"/>
    <lineage>
        <taxon>Bacteria</taxon>
        <taxon>Bacillati</taxon>
        <taxon>Actinomycetota</taxon>
        <taxon>Actinomycetes</taxon>
        <taxon>Streptosporangiales</taxon>
        <taxon>Nocardiopsidaceae</taxon>
        <taxon>Salinactinospora</taxon>
    </lineage>
</organism>
<dbReference type="PANTHER" id="PTHR35007">
    <property type="entry name" value="INTEGRAL MEMBRANE PROTEIN-RELATED"/>
    <property type="match status" value="1"/>
</dbReference>
<proteinExistence type="predicted"/>
<name>A0ABP7FC94_9ACTN</name>
<evidence type="ECO:0008006" key="4">
    <source>
        <dbReference type="Google" id="ProtNLM"/>
    </source>
</evidence>
<comment type="caution">
    <text evidence="2">The sequence shown here is derived from an EMBL/GenBank/DDBJ whole genome shotgun (WGS) entry which is preliminary data.</text>
</comment>
<protein>
    <recommendedName>
        <fullName evidence="4">Type II secretion system (T2SS), protein F</fullName>
    </recommendedName>
</protein>
<dbReference type="Proteomes" id="UP001500908">
    <property type="component" value="Unassembled WGS sequence"/>
</dbReference>
<evidence type="ECO:0000313" key="3">
    <source>
        <dbReference type="Proteomes" id="UP001500908"/>
    </source>
</evidence>
<evidence type="ECO:0000313" key="2">
    <source>
        <dbReference type="EMBL" id="GAA3733864.1"/>
    </source>
</evidence>
<dbReference type="PANTHER" id="PTHR35007:SF1">
    <property type="entry name" value="PILUS ASSEMBLY PROTEIN"/>
    <property type="match status" value="1"/>
</dbReference>
<dbReference type="EMBL" id="BAABDD010000004">
    <property type="protein sequence ID" value="GAA3733864.1"/>
    <property type="molecule type" value="Genomic_DNA"/>
</dbReference>
<accession>A0ABP7FC94</accession>
<feature type="transmembrane region" description="Helical" evidence="1">
    <location>
        <begin position="117"/>
        <end position="135"/>
    </location>
</feature>
<gene>
    <name evidence="2" type="ORF">GCM10022402_12790</name>
</gene>
<sequence length="290" mass="30002">MNLPLLIAAGVGGGVGLTCVIAALAPARPDLRALLAPAPADPPRPRTPLGRAAQALRVDPDRAAALARLPRHDLELIGRTPATHGLHKLAWTVAAALVPGAVFALLTPVGIAPSPAVTAATVGAAVVVGFALPDIDARVRIRRARTQLRHALRAYLVLVALECRAGVTAQQALVQAARVSQTWMFARLHAAVERAQLQRRPAWEGLRELAPRVGIPELADCAELMAGAADGVTVADTLLTRARGLRDQPLAQRRGRVGVAGGAMAIPVAALGACLVALLSCPLVVRLLAG</sequence>
<feature type="transmembrane region" description="Helical" evidence="1">
    <location>
        <begin position="6"/>
        <end position="25"/>
    </location>
</feature>
<feature type="transmembrane region" description="Helical" evidence="1">
    <location>
        <begin position="89"/>
        <end position="111"/>
    </location>
</feature>